<evidence type="ECO:0000313" key="1">
    <source>
        <dbReference type="EMBL" id="SCU65060.1"/>
    </source>
</evidence>
<sequence>MAFGSSRAFSVASEVSALRLLWAFPKKVGSAASSAAAAKPARKFFVSVFIVSIALAASEARLAANMLAAVAAPPVLEAATTRSLLDVSRADCAVFKPACNALSAWRVSDACNDLPRMEWLLVLWHCVAKLCLVQ</sequence>
<dbReference type="AlphaFoldDB" id="A0A1G4I0C1"/>
<keyword evidence="2" id="KW-1185">Reference proteome</keyword>
<reference evidence="1" key="1">
    <citation type="submission" date="2016-09" db="EMBL/GenBank/DDBJ databases">
        <authorList>
            <person name="Hebert L."/>
            <person name="Moumen B."/>
        </authorList>
    </citation>
    <scope>NUCLEOTIDE SEQUENCE [LARGE SCALE GENOMIC DNA]</scope>
    <source>
        <strain evidence="1">OVI</strain>
    </source>
</reference>
<gene>
    <name evidence="1" type="ORF">TEOVI_000523800</name>
</gene>
<name>A0A1G4I0C1_TRYEQ</name>
<accession>A0A1G4I0C1</accession>
<comment type="caution">
    <text evidence="1">The sequence shown here is derived from an EMBL/GenBank/DDBJ whole genome shotgun (WGS) entry which is preliminary data.</text>
</comment>
<dbReference type="EMBL" id="CZPT02000212">
    <property type="protein sequence ID" value="SCU65060.1"/>
    <property type="molecule type" value="Genomic_DNA"/>
</dbReference>
<dbReference type="VEuPathDB" id="TriTrypDB:TEOVI_000523800"/>
<dbReference type="RefSeq" id="XP_067076719.1">
    <property type="nucleotide sequence ID" value="XM_067220618.1"/>
</dbReference>
<dbReference type="Proteomes" id="UP000195570">
    <property type="component" value="Unassembled WGS sequence"/>
</dbReference>
<dbReference type="GeneID" id="92379178"/>
<proteinExistence type="predicted"/>
<protein>
    <submittedName>
        <fullName evidence="1">Uncharacterized protein</fullName>
    </submittedName>
</protein>
<evidence type="ECO:0000313" key="2">
    <source>
        <dbReference type="Proteomes" id="UP000195570"/>
    </source>
</evidence>
<organism evidence="1 2">
    <name type="scientific">Trypanosoma equiperdum</name>
    <dbReference type="NCBI Taxonomy" id="5694"/>
    <lineage>
        <taxon>Eukaryota</taxon>
        <taxon>Discoba</taxon>
        <taxon>Euglenozoa</taxon>
        <taxon>Kinetoplastea</taxon>
        <taxon>Metakinetoplastina</taxon>
        <taxon>Trypanosomatida</taxon>
        <taxon>Trypanosomatidae</taxon>
        <taxon>Trypanosoma</taxon>
    </lineage>
</organism>